<evidence type="ECO:0000256" key="3">
    <source>
        <dbReference type="ARBA" id="ARBA00022676"/>
    </source>
</evidence>
<gene>
    <name evidence="6" type="ORF">SAMN05444955_1118</name>
</gene>
<dbReference type="InterPro" id="IPR001173">
    <property type="entry name" value="Glyco_trans_2-like"/>
</dbReference>
<dbReference type="STRING" id="1173111.SAMN05444955_1118"/>
<evidence type="ECO:0000259" key="5">
    <source>
        <dbReference type="Pfam" id="PF00535"/>
    </source>
</evidence>
<dbReference type="CDD" id="cd04186">
    <property type="entry name" value="GT_2_like_c"/>
    <property type="match status" value="1"/>
</dbReference>
<keyword evidence="4 6" id="KW-0808">Transferase</keyword>
<dbReference type="EMBL" id="FOCQ01000011">
    <property type="protein sequence ID" value="SEN42041.1"/>
    <property type="molecule type" value="Genomic_DNA"/>
</dbReference>
<reference evidence="6 7" key="1">
    <citation type="submission" date="2016-10" db="EMBL/GenBank/DDBJ databases">
        <authorList>
            <person name="de Groot N.N."/>
        </authorList>
    </citation>
    <scope>NUCLEOTIDE SEQUENCE [LARGE SCALE GENOMIC DNA]</scope>
    <source>
        <strain evidence="6 7">DSM 46701</strain>
    </source>
</reference>
<comment type="pathway">
    <text evidence="1">Cell wall biogenesis; cell wall polysaccharide biosynthesis.</text>
</comment>
<evidence type="ECO:0000256" key="4">
    <source>
        <dbReference type="ARBA" id="ARBA00022679"/>
    </source>
</evidence>
<feature type="domain" description="Glycosyltransferase 2-like" evidence="5">
    <location>
        <begin position="8"/>
        <end position="174"/>
    </location>
</feature>
<dbReference type="InterPro" id="IPR029044">
    <property type="entry name" value="Nucleotide-diphossugar_trans"/>
</dbReference>
<comment type="similarity">
    <text evidence="2">Belongs to the glycosyltransferase 2 family.</text>
</comment>
<protein>
    <submittedName>
        <fullName evidence="6">Glycosyltransferase, GT2 family</fullName>
    </submittedName>
</protein>
<dbReference type="SUPFAM" id="SSF53448">
    <property type="entry name" value="Nucleotide-diphospho-sugar transferases"/>
    <property type="match status" value="1"/>
</dbReference>
<organism evidence="6 7">
    <name type="scientific">Lihuaxuella thermophila</name>
    <dbReference type="NCBI Taxonomy" id="1173111"/>
    <lineage>
        <taxon>Bacteria</taxon>
        <taxon>Bacillati</taxon>
        <taxon>Bacillota</taxon>
        <taxon>Bacilli</taxon>
        <taxon>Bacillales</taxon>
        <taxon>Thermoactinomycetaceae</taxon>
        <taxon>Lihuaxuella</taxon>
    </lineage>
</organism>
<dbReference type="PANTHER" id="PTHR43179">
    <property type="entry name" value="RHAMNOSYLTRANSFERASE WBBL"/>
    <property type="match status" value="1"/>
</dbReference>
<dbReference type="Gene3D" id="3.90.550.10">
    <property type="entry name" value="Spore Coat Polysaccharide Biosynthesis Protein SpsA, Chain A"/>
    <property type="match status" value="1"/>
</dbReference>
<dbReference type="Pfam" id="PF00535">
    <property type="entry name" value="Glycos_transf_2"/>
    <property type="match status" value="1"/>
</dbReference>
<proteinExistence type="inferred from homology"/>
<keyword evidence="7" id="KW-1185">Reference proteome</keyword>
<dbReference type="Proteomes" id="UP000199695">
    <property type="component" value="Unassembled WGS sequence"/>
</dbReference>
<evidence type="ECO:0000256" key="2">
    <source>
        <dbReference type="ARBA" id="ARBA00006739"/>
    </source>
</evidence>
<dbReference type="PANTHER" id="PTHR43179:SF12">
    <property type="entry name" value="GALACTOFURANOSYLTRANSFERASE GLFT2"/>
    <property type="match status" value="1"/>
</dbReference>
<keyword evidence="3" id="KW-0328">Glycosyltransferase</keyword>
<dbReference type="AlphaFoldDB" id="A0A1H8GD04"/>
<name>A0A1H8GD04_9BACL</name>
<dbReference type="RefSeq" id="WP_089969816.1">
    <property type="nucleotide sequence ID" value="NZ_FOCQ01000011.1"/>
</dbReference>
<evidence type="ECO:0000256" key="1">
    <source>
        <dbReference type="ARBA" id="ARBA00004776"/>
    </source>
</evidence>
<evidence type="ECO:0000313" key="7">
    <source>
        <dbReference type="Proteomes" id="UP000199695"/>
    </source>
</evidence>
<dbReference type="OrthoDB" id="8936324at2"/>
<accession>A0A1H8GD04</accession>
<sequence length="247" mass="28845">MNDQLFTSIIIPARNEWSLTWQCIRSVRQHTTIPHEIILVDNGSEQAMPGHFAKYANLHIIRNRWNRGFAAAINQGLKRAKGNYLVWLNNDTLPSHRWLSQLIHVLNTEPSAGLVGPVSNRVIPEQKISIQLSTPEQIHRFSSKFNRTNPQKWREAPRLSGFCLVYSRQVFEAVGLLDERFGLGTYEDDDYCHRVRLAGYRCMVAGDTFVHHFGSQSFRKNGYREFQKILRQNRRYFIHKWNRLPDG</sequence>
<dbReference type="GO" id="GO:0016757">
    <property type="term" value="F:glycosyltransferase activity"/>
    <property type="evidence" value="ECO:0007669"/>
    <property type="project" value="UniProtKB-KW"/>
</dbReference>
<evidence type="ECO:0000313" key="6">
    <source>
        <dbReference type="EMBL" id="SEN42041.1"/>
    </source>
</evidence>